<keyword evidence="2" id="KW-0596">Phosphopantetheine</keyword>
<reference evidence="6 7" key="1">
    <citation type="submission" date="2024-10" db="EMBL/GenBank/DDBJ databases">
        <title>The Natural Products Discovery Center: Release of the First 8490 Sequenced Strains for Exploring Actinobacteria Biosynthetic Diversity.</title>
        <authorList>
            <person name="Kalkreuter E."/>
            <person name="Kautsar S.A."/>
            <person name="Yang D."/>
            <person name="Bader C.D."/>
            <person name="Teijaro C.N."/>
            <person name="Fluegel L."/>
            <person name="Davis C.M."/>
            <person name="Simpson J.R."/>
            <person name="Lauterbach L."/>
            <person name="Steele A.D."/>
            <person name="Gui C."/>
            <person name="Meng S."/>
            <person name="Li G."/>
            <person name="Viehrig K."/>
            <person name="Ye F."/>
            <person name="Su P."/>
            <person name="Kiefer A.F."/>
            <person name="Nichols A."/>
            <person name="Cepeda A.J."/>
            <person name="Yan W."/>
            <person name="Fan B."/>
            <person name="Jiang Y."/>
            <person name="Adhikari A."/>
            <person name="Zheng C.-J."/>
            <person name="Schuster L."/>
            <person name="Cowan T.M."/>
            <person name="Smanski M.J."/>
            <person name="Chevrette M.G."/>
            <person name="De Carvalho L.P.S."/>
            <person name="Shen B."/>
        </authorList>
    </citation>
    <scope>NUCLEOTIDE SEQUENCE [LARGE SCALE GENOMIC DNA]</scope>
    <source>
        <strain evidence="6 7">NPDC007066</strain>
    </source>
</reference>
<feature type="compositionally biased region" description="Basic and acidic residues" evidence="4">
    <location>
        <begin position="329"/>
        <end position="338"/>
    </location>
</feature>
<evidence type="ECO:0000256" key="3">
    <source>
        <dbReference type="ARBA" id="ARBA00022553"/>
    </source>
</evidence>
<feature type="region of interest" description="Disordered" evidence="4">
    <location>
        <begin position="329"/>
        <end position="354"/>
    </location>
</feature>
<feature type="domain" description="Carrier" evidence="5">
    <location>
        <begin position="724"/>
        <end position="799"/>
    </location>
</feature>
<dbReference type="InterPro" id="IPR036736">
    <property type="entry name" value="ACP-like_sf"/>
</dbReference>
<keyword evidence="3" id="KW-0597">Phosphoprotein</keyword>
<dbReference type="Pfam" id="PF00550">
    <property type="entry name" value="PP-binding"/>
    <property type="match status" value="2"/>
</dbReference>
<dbReference type="SUPFAM" id="SSF56801">
    <property type="entry name" value="Acetyl-CoA synthetase-like"/>
    <property type="match status" value="2"/>
</dbReference>
<dbReference type="Pfam" id="PF13193">
    <property type="entry name" value="AMP-binding_C"/>
    <property type="match status" value="1"/>
</dbReference>
<dbReference type="Gene3D" id="1.10.1200.10">
    <property type="entry name" value="ACP-like"/>
    <property type="match status" value="2"/>
</dbReference>
<evidence type="ECO:0000256" key="4">
    <source>
        <dbReference type="SAM" id="MobiDB-lite"/>
    </source>
</evidence>
<dbReference type="SMART" id="SM00823">
    <property type="entry name" value="PKS_PP"/>
    <property type="match status" value="2"/>
</dbReference>
<dbReference type="InterPro" id="IPR045851">
    <property type="entry name" value="AMP-bd_C_sf"/>
</dbReference>
<dbReference type="Pfam" id="PF00668">
    <property type="entry name" value="Condensation"/>
    <property type="match status" value="1"/>
</dbReference>
<dbReference type="PROSITE" id="PS50075">
    <property type="entry name" value="CARRIER"/>
    <property type="match status" value="2"/>
</dbReference>
<dbReference type="InterPro" id="IPR006162">
    <property type="entry name" value="Ppantetheine_attach_site"/>
</dbReference>
<dbReference type="InterPro" id="IPR042099">
    <property type="entry name" value="ANL_N_sf"/>
</dbReference>
<dbReference type="InterPro" id="IPR020845">
    <property type="entry name" value="AMP-binding_CS"/>
</dbReference>
<dbReference type="SUPFAM" id="SSF47336">
    <property type="entry name" value="ACP-like"/>
    <property type="match status" value="2"/>
</dbReference>
<dbReference type="Gene3D" id="3.30.559.30">
    <property type="entry name" value="Nonribosomal peptide synthetase, condensation domain"/>
    <property type="match status" value="3"/>
</dbReference>
<dbReference type="CDD" id="cd12117">
    <property type="entry name" value="A_NRPS_Srf_like"/>
    <property type="match status" value="1"/>
</dbReference>
<dbReference type="EMBL" id="JBIAFP010000035">
    <property type="protein sequence ID" value="MFE9230500.1"/>
    <property type="molecule type" value="Genomic_DNA"/>
</dbReference>
<sequence>MSDTPELTADRSRPAVRRPADGRLALTLGEARANRLDALARACGTTRFAVLLTIYRLLIGRHTGTRDVTVVVGAPGAGLRAAAEAWDDRTTFAALLVRPHVDRAGTDDAAASGAVLFAAGGPALPLGGRFDLACLWDESALDSSEPHGLLVYDTDLFDRATVERFRGHYLALLDSALDTPDGPVGDLTHTTAQERELLAAWAHRPAESRARTVVETFRVRAQETPDAVALHFADGTFTYGELQERATRLAERLARHGVTPESVVGLAMEPSAALITAMVAVLTTGAAYLPLDPGHPDARLALMLADSEARLVLADRDLTFAGDIPVLRTDRPAHDAPSDAHPAGPDRPLAGDPFPALHPDQRACVLYTSGSTGRPKGVAITHRGIVRLVCDAEYLGIGSSDVVAQVANTSFDAATFEVWGALLNGARLVGVAKDDVLAPGRLRERIAEHGVTAMLLTTVLANRCAGHDPAMFAPLRTLFFGGEAADTRRVAAVRRANPGLRLVNAYGPTEGTTIAAVHPVSDTSPDGARLPIGRPIADTRLHVLDPRGREAGVGVPGELHLGGAGLARGYVGRPDLTAERFVPSPFGTGERLYRTGDIVRWREDGELEYLGRADSQIKIRGVRIEPEEIAGALTDLPAVRAAVVDVRGEGDDRRLVGYVTTQDGHRADPAALRAGLAARLPAAMVPSWYVNLPELPVTPNGKVDRRALPEPTPGDRVQAAEHVAPRNAAEETVALVWAELLGLPEISVHDDFLALGGHSLLATRAVARVADRLGAELTVRDLFEAPTAARFAARAADAPRAAAYTPVPRAGSGPHRLSFAQQRLWFLDRLTPGSALYNVPLVLEITGPLDVPALRSALRGLLERHEALRTRFGGGETEPYQLVDEATDRLDVTELAHLPEDARTREADRLACEEAQRPFDLATGRLVRTRLLRLAEDSAHLLLTMHHAVFDGWSTGVLVADLGALYAAAVEGERPAPEPPAVRYADYAAWQRTHLAGEIRERQLGYWRERLRDAPPALDLPLDRARPAVPEHRGDTFPVRLGPELTHRLDEVCRAHGVTRFMVLMAVFQVLLGRYSDTRDVSVGTPVSGRVRPEFEQLVGFFVNTLVIRTRWEEELTFAALLGRVRDVTLGAYAHQDVPFEQVVESVRPPRQAGRAPLFQAMLAMQNVPQTTDALPGLSVAVHESAVRVAKFDLTLVWDEGTLPSGALGGYLEYDVDLFERATVEQLAGHYLHLLEAALAAPRTPLHGLPTMDEQETAALVGAADGPAHPAGEAAEPVHEMIRAVARARPDQIAISQAGRTLTYAELDEQSDRVCAFLRARGVGHGVTVVLRLERTPLWPVALLAVLKAGATYVPTDPHAPQRRFAAMLEDARPDLVLGSRADTPPTGTTVPFATVEEALGTFAGPASKTATTVHPQTPAYVLYTSGTTGLPKGVVVSHANLSHTIQAVADRYGLGPQDHVLQFAALTFDVAAEELFSALVRGTTVVLLPAGPVPGIDELTALARSERLTVLNLPASYWHEWVAVIDRFPPSSCPALRLVVTGSERVDGGRLALWQAAAPGHVRWLNAYGPTEATITATLYEPDRAAPRPGQATDPTVPIGRPLPGVRAYVLDSALRPVPPGVPGNLHLAGDGIAQGYLGDPARTAASFLPDPWGRPGARMYATGDRARRSTGGELEFLGRGDDQVKLRGFRIDLGEIEAALNAHPDVRDAAALLREDTPGRPQLVGYIAVDGTAPSDLHAHLAQRLPGYMVPSVVVPLGRLPRGERGKADRRALPAPAGAGVQRPGDRPETGLGRTVATVWRDVLGLEHIGADDNFFDLGGHSLLMVRVQARLAEALDRDIPVVDLFRYPTVRTLARHLAGEGCPRPAGGAAGRRRAEERKLQQGTRTPRRRPAAPRNSGDK</sequence>
<keyword evidence="7" id="KW-1185">Reference proteome</keyword>
<dbReference type="InterPro" id="IPR009081">
    <property type="entry name" value="PP-bd_ACP"/>
</dbReference>
<comment type="caution">
    <text evidence="6">The sequence shown here is derived from an EMBL/GenBank/DDBJ whole genome shotgun (WGS) entry which is preliminary data.</text>
</comment>
<dbReference type="PANTHER" id="PTHR45527:SF1">
    <property type="entry name" value="FATTY ACID SYNTHASE"/>
    <property type="match status" value="1"/>
</dbReference>
<evidence type="ECO:0000313" key="6">
    <source>
        <dbReference type="EMBL" id="MFE9230500.1"/>
    </source>
</evidence>
<dbReference type="PANTHER" id="PTHR45527">
    <property type="entry name" value="NONRIBOSOMAL PEPTIDE SYNTHETASE"/>
    <property type="match status" value="1"/>
</dbReference>
<organism evidence="6 7">
    <name type="scientific">Streptomyces massasporeus</name>
    <dbReference type="NCBI Taxonomy" id="67324"/>
    <lineage>
        <taxon>Bacteria</taxon>
        <taxon>Bacillati</taxon>
        <taxon>Actinomycetota</taxon>
        <taxon>Actinomycetes</taxon>
        <taxon>Kitasatosporales</taxon>
        <taxon>Streptomycetaceae</taxon>
        <taxon>Streptomyces</taxon>
    </lineage>
</organism>
<dbReference type="Gene3D" id="3.40.50.12780">
    <property type="entry name" value="N-terminal domain of ligase-like"/>
    <property type="match status" value="1"/>
</dbReference>
<evidence type="ECO:0000259" key="5">
    <source>
        <dbReference type="PROSITE" id="PS50075"/>
    </source>
</evidence>
<evidence type="ECO:0000256" key="1">
    <source>
        <dbReference type="ARBA" id="ARBA00001957"/>
    </source>
</evidence>
<dbReference type="InterPro" id="IPR010071">
    <property type="entry name" value="AA_adenyl_dom"/>
</dbReference>
<feature type="region of interest" description="Disordered" evidence="4">
    <location>
        <begin position="1862"/>
        <end position="1903"/>
    </location>
</feature>
<name>A0ABW6LQ24_9ACTN</name>
<dbReference type="Gene3D" id="3.30.300.30">
    <property type="match status" value="2"/>
</dbReference>
<dbReference type="PROSITE" id="PS00012">
    <property type="entry name" value="PHOSPHOPANTETHEINE"/>
    <property type="match status" value="1"/>
</dbReference>
<dbReference type="InterPro" id="IPR020806">
    <property type="entry name" value="PKS_PP-bd"/>
</dbReference>
<dbReference type="CDD" id="cd05930">
    <property type="entry name" value="A_NRPS"/>
    <property type="match status" value="1"/>
</dbReference>
<dbReference type="InterPro" id="IPR025110">
    <property type="entry name" value="AMP-bd_C"/>
</dbReference>
<dbReference type="InterPro" id="IPR000873">
    <property type="entry name" value="AMP-dep_synth/lig_dom"/>
</dbReference>
<dbReference type="CDD" id="cd19531">
    <property type="entry name" value="LCL_NRPS-like"/>
    <property type="match status" value="1"/>
</dbReference>
<dbReference type="PROSITE" id="PS00455">
    <property type="entry name" value="AMP_BINDING"/>
    <property type="match status" value="2"/>
</dbReference>
<dbReference type="InterPro" id="IPR023213">
    <property type="entry name" value="CAT-like_dom_sf"/>
</dbReference>
<comment type="cofactor">
    <cofactor evidence="1">
        <name>pantetheine 4'-phosphate</name>
        <dbReference type="ChEBI" id="CHEBI:47942"/>
    </cofactor>
</comment>
<dbReference type="Pfam" id="PF00501">
    <property type="entry name" value="AMP-binding"/>
    <property type="match status" value="2"/>
</dbReference>
<protein>
    <submittedName>
        <fullName evidence="6">Amino acid adenylation domain-containing protein</fullName>
    </submittedName>
</protein>
<evidence type="ECO:0000256" key="2">
    <source>
        <dbReference type="ARBA" id="ARBA00022450"/>
    </source>
</evidence>
<dbReference type="RefSeq" id="WP_358289795.1">
    <property type="nucleotide sequence ID" value="NZ_JBEYGJ010000040.1"/>
</dbReference>
<proteinExistence type="predicted"/>
<dbReference type="Gene3D" id="3.30.559.10">
    <property type="entry name" value="Chloramphenicol acetyltransferase-like domain"/>
    <property type="match status" value="1"/>
</dbReference>
<dbReference type="InterPro" id="IPR001242">
    <property type="entry name" value="Condensation_dom"/>
</dbReference>
<gene>
    <name evidence="6" type="ORF">ACFYM3_39155</name>
</gene>
<accession>A0ABW6LQ24</accession>
<dbReference type="Gene3D" id="2.30.38.10">
    <property type="entry name" value="Luciferase, Domain 3"/>
    <property type="match status" value="1"/>
</dbReference>
<dbReference type="SUPFAM" id="SSF52777">
    <property type="entry name" value="CoA-dependent acyltransferases"/>
    <property type="match status" value="3"/>
</dbReference>
<evidence type="ECO:0000313" key="7">
    <source>
        <dbReference type="Proteomes" id="UP001601288"/>
    </source>
</evidence>
<dbReference type="Proteomes" id="UP001601288">
    <property type="component" value="Unassembled WGS sequence"/>
</dbReference>
<dbReference type="NCBIfam" id="TIGR01733">
    <property type="entry name" value="AA-adenyl-dom"/>
    <property type="match status" value="2"/>
</dbReference>
<dbReference type="Gene3D" id="3.40.50.980">
    <property type="match status" value="2"/>
</dbReference>
<feature type="domain" description="Carrier" evidence="5">
    <location>
        <begin position="1789"/>
        <end position="1864"/>
    </location>
</feature>